<keyword evidence="7" id="KW-0547">Nucleotide-binding</keyword>
<comment type="catalytic activity">
    <reaction evidence="13 14">
        <text>pyruvate + ATP = phosphoenolpyruvate + ADP + H(+)</text>
        <dbReference type="Rhea" id="RHEA:18157"/>
        <dbReference type="ChEBI" id="CHEBI:15361"/>
        <dbReference type="ChEBI" id="CHEBI:15378"/>
        <dbReference type="ChEBI" id="CHEBI:30616"/>
        <dbReference type="ChEBI" id="CHEBI:58702"/>
        <dbReference type="ChEBI" id="CHEBI:456216"/>
        <dbReference type="EC" id="2.7.1.40"/>
    </reaction>
</comment>
<dbReference type="GO" id="GO:0000287">
    <property type="term" value="F:magnesium ion binding"/>
    <property type="evidence" value="ECO:0007669"/>
    <property type="project" value="InterPro"/>
</dbReference>
<evidence type="ECO:0000256" key="6">
    <source>
        <dbReference type="ARBA" id="ARBA00022723"/>
    </source>
</evidence>
<evidence type="ECO:0000256" key="11">
    <source>
        <dbReference type="ARBA" id="ARBA00023152"/>
    </source>
</evidence>
<protein>
    <recommendedName>
        <fullName evidence="4 14">Pyruvate kinase</fullName>
        <ecNumber evidence="4 14">2.7.1.40</ecNumber>
    </recommendedName>
</protein>
<evidence type="ECO:0000256" key="13">
    <source>
        <dbReference type="ARBA" id="ARBA00048152"/>
    </source>
</evidence>
<feature type="domain" description="Pyruvate kinase C-terminal" evidence="16">
    <location>
        <begin position="262"/>
        <end position="370"/>
    </location>
</feature>
<keyword evidence="10 14" id="KW-0460">Magnesium</keyword>
<proteinExistence type="inferred from homology"/>
<accession>A0A388KAU3</accession>
<dbReference type="InterPro" id="IPR001697">
    <property type="entry name" value="Pyr_Knase"/>
</dbReference>
<dbReference type="SUPFAM" id="SSF51621">
    <property type="entry name" value="Phosphoenolpyruvate/pyruvate domain"/>
    <property type="match status" value="1"/>
</dbReference>
<dbReference type="InterPro" id="IPR015795">
    <property type="entry name" value="Pyrv_Knase_C"/>
</dbReference>
<keyword evidence="12" id="KW-0670">Pyruvate</keyword>
<dbReference type="InterPro" id="IPR015806">
    <property type="entry name" value="Pyrv_Knase_insert_dom_sf"/>
</dbReference>
<dbReference type="PRINTS" id="PR01050">
    <property type="entry name" value="PYRUVTKNASE"/>
</dbReference>
<comment type="similarity">
    <text evidence="3 14">Belongs to the pyruvate kinase family.</text>
</comment>
<evidence type="ECO:0000256" key="3">
    <source>
        <dbReference type="ARBA" id="ARBA00008663"/>
    </source>
</evidence>
<comment type="caution">
    <text evidence="17">The sequence shown here is derived from an EMBL/GenBank/DDBJ whole genome shotgun (WGS) entry which is preliminary data.</text>
</comment>
<evidence type="ECO:0000259" key="15">
    <source>
        <dbReference type="Pfam" id="PF00224"/>
    </source>
</evidence>
<keyword evidence="8 14" id="KW-0418">Kinase</keyword>
<dbReference type="Gene3D" id="2.40.33.10">
    <property type="entry name" value="PK beta-barrel domain-like"/>
    <property type="match status" value="1"/>
</dbReference>
<dbReference type="InterPro" id="IPR015793">
    <property type="entry name" value="Pyrv_Knase_brl"/>
</dbReference>
<organism evidence="17 18">
    <name type="scientific">Chara braunii</name>
    <name type="common">Braun's stonewort</name>
    <dbReference type="NCBI Taxonomy" id="69332"/>
    <lineage>
        <taxon>Eukaryota</taxon>
        <taxon>Viridiplantae</taxon>
        <taxon>Streptophyta</taxon>
        <taxon>Charophyceae</taxon>
        <taxon>Charales</taxon>
        <taxon>Characeae</taxon>
        <taxon>Chara</taxon>
    </lineage>
</organism>
<evidence type="ECO:0000256" key="2">
    <source>
        <dbReference type="ARBA" id="ARBA00004997"/>
    </source>
</evidence>
<name>A0A388KAU3_CHABU</name>
<dbReference type="GO" id="GO:0016301">
    <property type="term" value="F:kinase activity"/>
    <property type="evidence" value="ECO:0007669"/>
    <property type="project" value="UniProtKB-KW"/>
</dbReference>
<dbReference type="InterPro" id="IPR015813">
    <property type="entry name" value="Pyrv/PenolPyrv_kinase-like_dom"/>
</dbReference>
<sequence length="371" mass="40495">MLLCLWLQIIVDTPEPSLKVVNVANDQKIELFAGQTVTLTTDTSIPASTQFLPVNSPDLTKVEKVEGNSVICICNDNATLDGGRIMVNLAKYRSEMPSIFPQEEVEAELSRWDQPNLVDFVEISCIRTAADVIEMRSFLSKTRYMRDTKIIAKIESRQGLAHFNSILEEADGIMLSRGDLGLAIPIEKIVQAQKYIVRRCNLVAKPVIVTRVLDSMVNVPAPTRAEATDVANAVLDENVFNKEAYSKYLAKNLQSPMPNTLAVAASAVRAASKVKARLIICFTSTGKVPRLTASFRPNIPILSVVLPTLSVGNNLRWTASGAMQARQTLLSSGLIPILADPRGGPTNKHLHDAFQVGKKLGLVRPVPDVVG</sequence>
<evidence type="ECO:0000313" key="17">
    <source>
        <dbReference type="EMBL" id="GBG67184.1"/>
    </source>
</evidence>
<evidence type="ECO:0000256" key="14">
    <source>
        <dbReference type="RuleBase" id="RU000504"/>
    </source>
</evidence>
<dbReference type="InterPro" id="IPR040442">
    <property type="entry name" value="Pyrv_kinase-like_dom_sf"/>
</dbReference>
<evidence type="ECO:0000256" key="1">
    <source>
        <dbReference type="ARBA" id="ARBA00001958"/>
    </source>
</evidence>
<dbReference type="AlphaFoldDB" id="A0A388KAU3"/>
<evidence type="ECO:0000256" key="12">
    <source>
        <dbReference type="ARBA" id="ARBA00023317"/>
    </source>
</evidence>
<dbReference type="SUPFAM" id="SSF52935">
    <property type="entry name" value="PK C-terminal domain-like"/>
    <property type="match status" value="1"/>
</dbReference>
<evidence type="ECO:0000256" key="5">
    <source>
        <dbReference type="ARBA" id="ARBA00022679"/>
    </source>
</evidence>
<reference evidence="17 18" key="1">
    <citation type="journal article" date="2018" name="Cell">
        <title>The Chara Genome: Secondary Complexity and Implications for Plant Terrestrialization.</title>
        <authorList>
            <person name="Nishiyama T."/>
            <person name="Sakayama H."/>
            <person name="Vries J.D."/>
            <person name="Buschmann H."/>
            <person name="Saint-Marcoux D."/>
            <person name="Ullrich K.K."/>
            <person name="Haas F.B."/>
            <person name="Vanderstraeten L."/>
            <person name="Becker D."/>
            <person name="Lang D."/>
            <person name="Vosolsobe S."/>
            <person name="Rombauts S."/>
            <person name="Wilhelmsson P.K.I."/>
            <person name="Janitza P."/>
            <person name="Kern R."/>
            <person name="Heyl A."/>
            <person name="Rumpler F."/>
            <person name="Villalobos L.I.A.C."/>
            <person name="Clay J.M."/>
            <person name="Skokan R."/>
            <person name="Toyoda A."/>
            <person name="Suzuki Y."/>
            <person name="Kagoshima H."/>
            <person name="Schijlen E."/>
            <person name="Tajeshwar N."/>
            <person name="Catarino B."/>
            <person name="Hetherington A.J."/>
            <person name="Saltykova A."/>
            <person name="Bonnot C."/>
            <person name="Breuninger H."/>
            <person name="Symeonidi A."/>
            <person name="Radhakrishnan G.V."/>
            <person name="Van Nieuwerburgh F."/>
            <person name="Deforce D."/>
            <person name="Chang C."/>
            <person name="Karol K.G."/>
            <person name="Hedrich R."/>
            <person name="Ulvskov P."/>
            <person name="Glockner G."/>
            <person name="Delwiche C.F."/>
            <person name="Petrasek J."/>
            <person name="Van de Peer Y."/>
            <person name="Friml J."/>
            <person name="Beilby M."/>
            <person name="Dolan L."/>
            <person name="Kohara Y."/>
            <person name="Sugano S."/>
            <person name="Fujiyama A."/>
            <person name="Delaux P.-M."/>
            <person name="Quint M."/>
            <person name="TheiBen G."/>
            <person name="Hagemann M."/>
            <person name="Harholt J."/>
            <person name="Dunand C."/>
            <person name="Zachgo S."/>
            <person name="Langdale J."/>
            <person name="Maumus F."/>
            <person name="Straeten D.V.D."/>
            <person name="Gould S.B."/>
            <person name="Rensing S.A."/>
        </authorList>
    </citation>
    <scope>NUCLEOTIDE SEQUENCE [LARGE SCALE GENOMIC DNA]</scope>
    <source>
        <strain evidence="17 18">S276</strain>
    </source>
</reference>
<keyword evidence="18" id="KW-1185">Reference proteome</keyword>
<dbReference type="GO" id="GO:0030955">
    <property type="term" value="F:potassium ion binding"/>
    <property type="evidence" value="ECO:0007669"/>
    <property type="project" value="InterPro"/>
</dbReference>
<comment type="pathway">
    <text evidence="2 14">Carbohydrate degradation; glycolysis; pyruvate from D-glyceraldehyde 3-phosphate: step 5/5.</text>
</comment>
<gene>
    <name evidence="17" type="ORF">CBR_g84848</name>
</gene>
<dbReference type="PANTHER" id="PTHR11817">
    <property type="entry name" value="PYRUVATE KINASE"/>
    <property type="match status" value="1"/>
</dbReference>
<keyword evidence="6" id="KW-0479">Metal-binding</keyword>
<evidence type="ECO:0000313" key="18">
    <source>
        <dbReference type="Proteomes" id="UP000265515"/>
    </source>
</evidence>
<evidence type="ECO:0000256" key="10">
    <source>
        <dbReference type="ARBA" id="ARBA00022842"/>
    </source>
</evidence>
<dbReference type="InterPro" id="IPR036918">
    <property type="entry name" value="Pyrv_Knase_C_sf"/>
</dbReference>
<evidence type="ECO:0000256" key="9">
    <source>
        <dbReference type="ARBA" id="ARBA00022840"/>
    </source>
</evidence>
<dbReference type="Gene3D" id="3.40.1380.20">
    <property type="entry name" value="Pyruvate kinase, C-terminal domain"/>
    <property type="match status" value="1"/>
</dbReference>
<dbReference type="UniPathway" id="UPA00109">
    <property type="reaction ID" value="UER00188"/>
</dbReference>
<dbReference type="STRING" id="69332.A0A388KAU3"/>
<keyword evidence="11 14" id="KW-0324">Glycolysis</keyword>
<evidence type="ECO:0000256" key="8">
    <source>
        <dbReference type="ARBA" id="ARBA00022777"/>
    </source>
</evidence>
<feature type="domain" description="Pyruvate kinase barrel" evidence="15">
    <location>
        <begin position="62"/>
        <end position="236"/>
    </location>
</feature>
<keyword evidence="5 14" id="KW-0808">Transferase</keyword>
<dbReference type="Proteomes" id="UP000265515">
    <property type="component" value="Unassembled WGS sequence"/>
</dbReference>
<keyword evidence="9" id="KW-0067">ATP-binding</keyword>
<evidence type="ECO:0000256" key="7">
    <source>
        <dbReference type="ARBA" id="ARBA00022741"/>
    </source>
</evidence>
<dbReference type="OrthoDB" id="108365at2759"/>
<dbReference type="EMBL" id="BFEA01000084">
    <property type="protein sequence ID" value="GBG67184.1"/>
    <property type="molecule type" value="Genomic_DNA"/>
</dbReference>
<evidence type="ECO:0000259" key="16">
    <source>
        <dbReference type="Pfam" id="PF02887"/>
    </source>
</evidence>
<dbReference type="Gene3D" id="3.20.20.60">
    <property type="entry name" value="Phosphoenolpyruvate-binding domains"/>
    <property type="match status" value="1"/>
</dbReference>
<dbReference type="GO" id="GO:0005524">
    <property type="term" value="F:ATP binding"/>
    <property type="evidence" value="ECO:0007669"/>
    <property type="project" value="UniProtKB-KW"/>
</dbReference>
<dbReference type="GO" id="GO:0004743">
    <property type="term" value="F:pyruvate kinase activity"/>
    <property type="evidence" value="ECO:0007669"/>
    <property type="project" value="UniProtKB-EC"/>
</dbReference>
<dbReference type="Gramene" id="GBG67184">
    <property type="protein sequence ID" value="GBG67184"/>
    <property type="gene ID" value="CBR_g84848"/>
</dbReference>
<dbReference type="Pfam" id="PF02887">
    <property type="entry name" value="PK_C"/>
    <property type="match status" value="1"/>
</dbReference>
<evidence type="ECO:0000256" key="4">
    <source>
        <dbReference type="ARBA" id="ARBA00012142"/>
    </source>
</evidence>
<comment type="cofactor">
    <cofactor evidence="1">
        <name>K(+)</name>
        <dbReference type="ChEBI" id="CHEBI:29103"/>
    </cofactor>
</comment>
<dbReference type="Pfam" id="PF00224">
    <property type="entry name" value="PK"/>
    <property type="match status" value="1"/>
</dbReference>
<dbReference type="EC" id="2.7.1.40" evidence="4 14"/>